<dbReference type="EMBL" id="OZ034821">
    <property type="protein sequence ID" value="CAL1407039.1"/>
    <property type="molecule type" value="Genomic_DNA"/>
</dbReference>
<evidence type="ECO:0000259" key="3">
    <source>
        <dbReference type="PROSITE" id="PS50158"/>
    </source>
</evidence>
<dbReference type="PANTHER" id="PTHR31286">
    <property type="entry name" value="GLYCINE-RICH CELL WALL STRUCTURAL PROTEIN 1.8-LIKE"/>
    <property type="match status" value="1"/>
</dbReference>
<dbReference type="InterPro" id="IPR036875">
    <property type="entry name" value="Znf_CCHC_sf"/>
</dbReference>
<evidence type="ECO:0000313" key="5">
    <source>
        <dbReference type="Proteomes" id="UP001497516"/>
    </source>
</evidence>
<dbReference type="AlphaFoldDB" id="A0AAV2G8S1"/>
<feature type="compositionally biased region" description="Polar residues" evidence="2">
    <location>
        <begin position="317"/>
        <end position="327"/>
    </location>
</feature>
<evidence type="ECO:0000256" key="2">
    <source>
        <dbReference type="SAM" id="MobiDB-lite"/>
    </source>
</evidence>
<dbReference type="InterPro" id="IPR040256">
    <property type="entry name" value="At4g02000-like"/>
</dbReference>
<dbReference type="GO" id="GO:0003676">
    <property type="term" value="F:nucleic acid binding"/>
    <property type="evidence" value="ECO:0007669"/>
    <property type="project" value="InterPro"/>
</dbReference>
<feature type="region of interest" description="Disordered" evidence="2">
    <location>
        <begin position="210"/>
        <end position="260"/>
    </location>
</feature>
<dbReference type="SUPFAM" id="SSF57756">
    <property type="entry name" value="Retrovirus zinc finger-like domains"/>
    <property type="match status" value="1"/>
</dbReference>
<dbReference type="Proteomes" id="UP001497516">
    <property type="component" value="Chromosome 8"/>
</dbReference>
<proteinExistence type="predicted"/>
<evidence type="ECO:0000313" key="4">
    <source>
        <dbReference type="EMBL" id="CAL1407039.1"/>
    </source>
</evidence>
<feature type="region of interest" description="Disordered" evidence="2">
    <location>
        <begin position="363"/>
        <end position="386"/>
    </location>
</feature>
<feature type="compositionally biased region" description="Basic residues" evidence="2">
    <location>
        <begin position="300"/>
        <end position="311"/>
    </location>
</feature>
<gene>
    <name evidence="4" type="ORF">LTRI10_LOCUS46728</name>
</gene>
<dbReference type="PROSITE" id="PS50158">
    <property type="entry name" value="ZF_CCHC"/>
    <property type="match status" value="1"/>
</dbReference>
<feature type="region of interest" description="Disordered" evidence="2">
    <location>
        <begin position="113"/>
        <end position="132"/>
    </location>
</feature>
<organism evidence="4 5">
    <name type="scientific">Linum trigynum</name>
    <dbReference type="NCBI Taxonomy" id="586398"/>
    <lineage>
        <taxon>Eukaryota</taxon>
        <taxon>Viridiplantae</taxon>
        <taxon>Streptophyta</taxon>
        <taxon>Embryophyta</taxon>
        <taxon>Tracheophyta</taxon>
        <taxon>Spermatophyta</taxon>
        <taxon>Magnoliopsida</taxon>
        <taxon>eudicotyledons</taxon>
        <taxon>Gunneridae</taxon>
        <taxon>Pentapetalae</taxon>
        <taxon>rosids</taxon>
        <taxon>fabids</taxon>
        <taxon>Malpighiales</taxon>
        <taxon>Linaceae</taxon>
        <taxon>Linum</taxon>
    </lineage>
</organism>
<sequence>MIGRAIKLDYHTLHQERAKFARIAVEVDLSKPLVPRIWLDGAWQYIEYENLPVVCFECGKVGHTSDTCPGLRLTQKPENETLSQAPARALTATGEDEEEKEGFGTWMQVSLKSRRGNRGGEKGNSTNNLAAIPKANGTSYASKGGKFEGVQKEVANRKGNPALLKSGPNQKILEKKAGTAEKGGSKTGSYKGKEALKEGFLTVAENERGLLGPHPSPSVVDIAGPSTSKGPAPLGLSPSPPIMNGPANNSSAPSLETPAPLISREVKGPKGTLIQVIKAQPPNPSQGKSTEAEAPSVAKRTNHQKSLKAPKQKAGTPLSQAKKSLQIGSPAKDKKRKSKAKIAMLTLQEIDAWTNAAKYGSETTAGREICPESSGEATGISTPLVP</sequence>
<protein>
    <recommendedName>
        <fullName evidence="3">CCHC-type domain-containing protein</fullName>
    </recommendedName>
</protein>
<accession>A0AAV2G8S1</accession>
<keyword evidence="1" id="KW-0862">Zinc</keyword>
<feature type="region of interest" description="Disordered" evidence="2">
    <location>
        <begin position="279"/>
        <end position="340"/>
    </location>
</feature>
<feature type="domain" description="CCHC-type" evidence="3">
    <location>
        <begin position="55"/>
        <end position="69"/>
    </location>
</feature>
<keyword evidence="1" id="KW-0479">Metal-binding</keyword>
<feature type="compositionally biased region" description="Polar residues" evidence="2">
    <location>
        <begin position="375"/>
        <end position="386"/>
    </location>
</feature>
<name>A0AAV2G8S1_9ROSI</name>
<reference evidence="4 5" key="1">
    <citation type="submission" date="2024-04" db="EMBL/GenBank/DDBJ databases">
        <authorList>
            <person name="Fracassetti M."/>
        </authorList>
    </citation>
    <scope>NUCLEOTIDE SEQUENCE [LARGE SCALE GENOMIC DNA]</scope>
</reference>
<evidence type="ECO:0000256" key="1">
    <source>
        <dbReference type="PROSITE-ProRule" id="PRU00047"/>
    </source>
</evidence>
<dbReference type="PANTHER" id="PTHR31286:SF99">
    <property type="entry name" value="DUF4283 DOMAIN-CONTAINING PROTEIN"/>
    <property type="match status" value="1"/>
</dbReference>
<keyword evidence="1" id="KW-0863">Zinc-finger</keyword>
<keyword evidence="5" id="KW-1185">Reference proteome</keyword>
<dbReference type="InterPro" id="IPR001878">
    <property type="entry name" value="Znf_CCHC"/>
</dbReference>
<dbReference type="GO" id="GO:0008270">
    <property type="term" value="F:zinc ion binding"/>
    <property type="evidence" value="ECO:0007669"/>
    <property type="project" value="UniProtKB-KW"/>
</dbReference>